<organism evidence="4 5">
    <name type="scientific">Actinacidiphila bryophytorum</name>
    <dbReference type="NCBI Taxonomy" id="1436133"/>
    <lineage>
        <taxon>Bacteria</taxon>
        <taxon>Bacillati</taxon>
        <taxon>Actinomycetota</taxon>
        <taxon>Actinomycetes</taxon>
        <taxon>Kitasatosporales</taxon>
        <taxon>Streptomycetaceae</taxon>
        <taxon>Actinacidiphila</taxon>
    </lineage>
</organism>
<evidence type="ECO:0000313" key="5">
    <source>
        <dbReference type="Proteomes" id="UP001153328"/>
    </source>
</evidence>
<dbReference type="Gene3D" id="1.10.150.130">
    <property type="match status" value="1"/>
</dbReference>
<dbReference type="InterPro" id="IPR013762">
    <property type="entry name" value="Integrase-like_cat_sf"/>
</dbReference>
<sequence length="532" mass="60405">MNTLERWTVDFYDFSAPPSVTADPQLPALRDLHTRAARNGARHGTPVILPPSGRPDSRINLFFREGRMATSQPGTWRRYAYALVVWLDFLDAVGTTWDRATVHDVEAFKDWRITDTRNSERVRATSFDTDRAGLNSFYTWASSRFGTTNPVATVRADDEAATRQAYGRGRRDPLRPAGSSSRQVKWLLRGALEQWRDIGLRGYGFDGLRRTGRRTGGFNEDRDTAFVDGLYGTGLRLREWASILDVELPASGGERMGTAWLAAKCAKGGRDGRTYWIPRRVLQSVEGYLDPLEGSRAEVIRRAQRQGRYERLPGVRVVTGHVPRARSLHMITADGSEIVALDELTPDDRRLLFRRTEQGLEPLWVWLSVNGLPKKPHSWEDTFDAANRRVAEAWLRKTDPDGRLGEEQREQVRRECPLWATPHMCRHSFALKWFSILSLLEERRLEGFSPDEIEDFRDQLGDIWLQLAVLLGHKHPDTTRDHYLEPFTGLQVCYLMALLDDDEKSGVDTLVRIFARHGGSVVGPVVAAGADR</sequence>
<gene>
    <name evidence="4" type="ORF">SBRY_10610</name>
</gene>
<reference evidence="4" key="1">
    <citation type="submission" date="2021-06" db="EMBL/GenBank/DDBJ databases">
        <authorList>
            <person name="Arsene-Ploetze F."/>
        </authorList>
    </citation>
    <scope>NUCLEOTIDE SEQUENCE</scope>
    <source>
        <strain evidence="4">SBRY1</strain>
    </source>
</reference>
<dbReference type="Proteomes" id="UP001153328">
    <property type="component" value="Unassembled WGS sequence"/>
</dbReference>
<evidence type="ECO:0000256" key="1">
    <source>
        <dbReference type="ARBA" id="ARBA00023125"/>
    </source>
</evidence>
<dbReference type="InterPro" id="IPR010998">
    <property type="entry name" value="Integrase_recombinase_N"/>
</dbReference>
<keyword evidence="5" id="KW-1185">Reference proteome</keyword>
<feature type="domain" description="Integrase SAM-like N-terminal" evidence="3">
    <location>
        <begin position="73"/>
        <end position="143"/>
    </location>
</feature>
<dbReference type="AlphaFoldDB" id="A0A9W4EC94"/>
<dbReference type="GO" id="GO:0003677">
    <property type="term" value="F:DNA binding"/>
    <property type="evidence" value="ECO:0007669"/>
    <property type="project" value="UniProtKB-KW"/>
</dbReference>
<comment type="caution">
    <text evidence="4">The sequence shown here is derived from an EMBL/GenBank/DDBJ whole genome shotgun (WGS) entry which is preliminary data.</text>
</comment>
<evidence type="ECO:0000313" key="4">
    <source>
        <dbReference type="EMBL" id="CAG7603338.1"/>
    </source>
</evidence>
<dbReference type="Pfam" id="PF02899">
    <property type="entry name" value="Phage_int_SAM_1"/>
    <property type="match status" value="1"/>
</dbReference>
<dbReference type="SUPFAM" id="SSF56349">
    <property type="entry name" value="DNA breaking-rejoining enzymes"/>
    <property type="match status" value="1"/>
</dbReference>
<protein>
    <submittedName>
        <fullName evidence="4">Integrase</fullName>
    </submittedName>
</protein>
<name>A0A9W4EC94_9ACTN</name>
<dbReference type="EMBL" id="CAJVAX010000001">
    <property type="protein sequence ID" value="CAG7603338.1"/>
    <property type="molecule type" value="Genomic_DNA"/>
</dbReference>
<accession>A0A9W4EC94</accession>
<dbReference type="GO" id="GO:0015074">
    <property type="term" value="P:DNA integration"/>
    <property type="evidence" value="ECO:0007669"/>
    <property type="project" value="InterPro"/>
</dbReference>
<dbReference type="GO" id="GO:0006310">
    <property type="term" value="P:DNA recombination"/>
    <property type="evidence" value="ECO:0007669"/>
    <property type="project" value="UniProtKB-KW"/>
</dbReference>
<evidence type="ECO:0000256" key="2">
    <source>
        <dbReference type="ARBA" id="ARBA00023172"/>
    </source>
</evidence>
<keyword evidence="1" id="KW-0238">DNA-binding</keyword>
<evidence type="ECO:0000259" key="3">
    <source>
        <dbReference type="Pfam" id="PF02899"/>
    </source>
</evidence>
<keyword evidence="2" id="KW-0233">DNA recombination</keyword>
<dbReference type="InterPro" id="IPR004107">
    <property type="entry name" value="Integrase_SAM-like_N"/>
</dbReference>
<dbReference type="Gene3D" id="1.10.443.10">
    <property type="entry name" value="Intergrase catalytic core"/>
    <property type="match status" value="1"/>
</dbReference>
<proteinExistence type="predicted"/>
<dbReference type="InterPro" id="IPR011010">
    <property type="entry name" value="DNA_brk_join_enz"/>
</dbReference>